<dbReference type="InterPro" id="IPR018476">
    <property type="entry name" value="GlyceroP-diester-Pdiesterase_M"/>
</dbReference>
<dbReference type="EMBL" id="DXIQ01000059">
    <property type="protein sequence ID" value="HIV39183.1"/>
    <property type="molecule type" value="Genomic_DNA"/>
</dbReference>
<reference evidence="3" key="1">
    <citation type="journal article" date="2021" name="PeerJ">
        <title>Extensive microbial diversity within the chicken gut microbiome revealed by metagenomics and culture.</title>
        <authorList>
            <person name="Gilroy R."/>
            <person name="Ravi A."/>
            <person name="Getino M."/>
            <person name="Pursley I."/>
            <person name="Horton D.L."/>
            <person name="Alikhan N.F."/>
            <person name="Baker D."/>
            <person name="Gharbi K."/>
            <person name="Hall N."/>
            <person name="Watson M."/>
            <person name="Adriaenssens E.M."/>
            <person name="Foster-Nyarko E."/>
            <person name="Jarju S."/>
            <person name="Secka A."/>
            <person name="Antonio M."/>
            <person name="Oren A."/>
            <person name="Chaudhuri R.R."/>
            <person name="La Ragione R."/>
            <person name="Hildebrand F."/>
            <person name="Pallen M.J."/>
        </authorList>
    </citation>
    <scope>NUCLEOTIDE SEQUENCE</scope>
    <source>
        <strain evidence="3">CHK195-9823</strain>
    </source>
</reference>
<feature type="transmembrane region" description="Helical" evidence="1">
    <location>
        <begin position="125"/>
        <end position="144"/>
    </location>
</feature>
<dbReference type="Proteomes" id="UP000886814">
    <property type="component" value="Unassembled WGS sequence"/>
</dbReference>
<reference evidence="3" key="2">
    <citation type="submission" date="2021-04" db="EMBL/GenBank/DDBJ databases">
        <authorList>
            <person name="Gilroy R."/>
        </authorList>
    </citation>
    <scope>NUCLEOTIDE SEQUENCE</scope>
    <source>
        <strain evidence="3">CHK195-9823</strain>
    </source>
</reference>
<comment type="caution">
    <text evidence="3">The sequence shown here is derived from an EMBL/GenBank/DDBJ whole genome shotgun (WGS) entry which is preliminary data.</text>
</comment>
<feature type="transmembrane region" description="Helical" evidence="1">
    <location>
        <begin position="169"/>
        <end position="192"/>
    </location>
</feature>
<evidence type="ECO:0000256" key="1">
    <source>
        <dbReference type="SAM" id="Phobius"/>
    </source>
</evidence>
<dbReference type="AlphaFoldDB" id="A0A9D1PDN6"/>
<feature type="transmembrane region" description="Helical" evidence="1">
    <location>
        <begin position="12"/>
        <end position="35"/>
    </location>
</feature>
<name>A0A9D1PDN6_9FIRM</name>
<dbReference type="SUPFAM" id="SSF51695">
    <property type="entry name" value="PLC-like phosphodiesterases"/>
    <property type="match status" value="1"/>
</dbReference>
<keyword evidence="1" id="KW-0812">Transmembrane</keyword>
<proteinExistence type="predicted"/>
<feature type="transmembrane region" description="Helical" evidence="1">
    <location>
        <begin position="321"/>
        <end position="342"/>
    </location>
</feature>
<gene>
    <name evidence="3" type="ORF">H9747_09360</name>
</gene>
<organism evidence="3 4">
    <name type="scientific">Candidatus Blautia stercorigallinarum</name>
    <dbReference type="NCBI Taxonomy" id="2838501"/>
    <lineage>
        <taxon>Bacteria</taxon>
        <taxon>Bacillati</taxon>
        <taxon>Bacillota</taxon>
        <taxon>Clostridia</taxon>
        <taxon>Lachnospirales</taxon>
        <taxon>Lachnospiraceae</taxon>
        <taxon>Blautia</taxon>
    </lineage>
</organism>
<dbReference type="InterPro" id="IPR030395">
    <property type="entry name" value="GP_PDE_dom"/>
</dbReference>
<sequence>MKKILRHTWKTVRYNLGSLLIFETGYRILSFFLAMRLVKTAIEISLSHQGFSYLTAENYGAFIKSPWTIFLFLAVFLILFLLFLIEACALLLGFGHARAKRKLYAGDFLIEGIKGAGRFLRQGKVLWILFAVMAVPFLAVYFLVQEASYVGLLEFTAREIYQEVKPHGLLFGLLILILLLSCAAVMALPYNLLEKEKSFRKLCRGVGLLKKRWKEILLGFLLLHLIMAVVGGVFYVLSTLGMTGAAMLFKPEAGKISSVLIGREYIQMAMGVFTGGVQMTGTLAFADTVYSRLPRKSREEVPLWKLVQSYSWLSKLGRRKAATILSLLLIVLEGGYLAVMAASHDTMLESLNPDTKITSHRGGALRAPENTLSALDYTWECGADYAEIDIQETKDKQLILLHDDSLKRITGLDKKVWEMTYEEIEELDAGSSFGKGYQGEKIPTLDEVLNFCLGRLDLNIEIKYNGKNKGIVQRVIQVIRENHFEEHCVVTSMNYRFLEEIKETAPEIRTGYIMTMSYGSISQVTAADFFSVRYDYVTEGFVREAHALGKEVHAWTVNYRGNIKRMLDMGVDNIITDDPALVRRVQNQESGTKTGFLELLEYGFGI</sequence>
<accession>A0A9D1PDN6</accession>
<dbReference type="InterPro" id="IPR017946">
    <property type="entry name" value="PLC-like_Pdiesterase_TIM-brl"/>
</dbReference>
<dbReference type="Gene3D" id="3.20.20.190">
    <property type="entry name" value="Phosphatidylinositol (PI) phosphodiesterase"/>
    <property type="match status" value="1"/>
</dbReference>
<feature type="transmembrane region" description="Helical" evidence="1">
    <location>
        <begin position="216"/>
        <end position="237"/>
    </location>
</feature>
<evidence type="ECO:0000313" key="3">
    <source>
        <dbReference type="EMBL" id="HIV39183.1"/>
    </source>
</evidence>
<dbReference type="PROSITE" id="PS51704">
    <property type="entry name" value="GP_PDE"/>
    <property type="match status" value="1"/>
</dbReference>
<dbReference type="CDD" id="cd08579">
    <property type="entry name" value="GDPD_memb_like"/>
    <property type="match status" value="1"/>
</dbReference>
<evidence type="ECO:0000313" key="4">
    <source>
        <dbReference type="Proteomes" id="UP000886814"/>
    </source>
</evidence>
<dbReference type="Pfam" id="PF03009">
    <property type="entry name" value="GDPD"/>
    <property type="match status" value="1"/>
</dbReference>
<keyword evidence="1" id="KW-1133">Transmembrane helix</keyword>
<feature type="transmembrane region" description="Helical" evidence="1">
    <location>
        <begin position="265"/>
        <end position="286"/>
    </location>
</feature>
<dbReference type="PANTHER" id="PTHR46211:SF8">
    <property type="entry name" value="PHOSPHODIESTERASE"/>
    <property type="match status" value="1"/>
</dbReference>
<feature type="domain" description="GP-PDE" evidence="2">
    <location>
        <begin position="355"/>
        <end position="586"/>
    </location>
</feature>
<dbReference type="Pfam" id="PF10110">
    <property type="entry name" value="GPDPase_memb"/>
    <property type="match status" value="1"/>
</dbReference>
<protein>
    <submittedName>
        <fullName evidence="3">Glycerophosphodiester phosphodiesterase</fullName>
    </submittedName>
</protein>
<dbReference type="PANTHER" id="PTHR46211">
    <property type="entry name" value="GLYCEROPHOSPHORYL DIESTER PHOSPHODIESTERASE"/>
    <property type="match status" value="1"/>
</dbReference>
<dbReference type="GO" id="GO:0008081">
    <property type="term" value="F:phosphoric diester hydrolase activity"/>
    <property type="evidence" value="ECO:0007669"/>
    <property type="project" value="InterPro"/>
</dbReference>
<keyword evidence="1" id="KW-0472">Membrane</keyword>
<feature type="transmembrane region" description="Helical" evidence="1">
    <location>
        <begin position="69"/>
        <end position="94"/>
    </location>
</feature>
<evidence type="ECO:0000259" key="2">
    <source>
        <dbReference type="PROSITE" id="PS51704"/>
    </source>
</evidence>
<dbReference type="GO" id="GO:0006629">
    <property type="term" value="P:lipid metabolic process"/>
    <property type="evidence" value="ECO:0007669"/>
    <property type="project" value="InterPro"/>
</dbReference>